<evidence type="ECO:0000256" key="2">
    <source>
        <dbReference type="ARBA" id="ARBA00022576"/>
    </source>
</evidence>
<dbReference type="PANTHER" id="PTHR42790:SF19">
    <property type="entry name" value="KYNURENINE_ALPHA-AMINOADIPATE AMINOTRANSFERASE, MITOCHONDRIAL"/>
    <property type="match status" value="1"/>
</dbReference>
<evidence type="ECO:0000313" key="6">
    <source>
        <dbReference type="EMBL" id="VYU15068.1"/>
    </source>
</evidence>
<dbReference type="GO" id="GO:1901605">
    <property type="term" value="P:alpha-amino acid metabolic process"/>
    <property type="evidence" value="ECO:0007669"/>
    <property type="project" value="TreeGrafter"/>
</dbReference>
<protein>
    <submittedName>
        <fullName evidence="6">2-aminoadipate transaminase</fullName>
        <ecNumber evidence="6">2.6.1.39</ecNumber>
    </submittedName>
</protein>
<comment type="cofactor">
    <cofactor evidence="1">
        <name>pyridoxal 5'-phosphate</name>
        <dbReference type="ChEBI" id="CHEBI:597326"/>
    </cofactor>
</comment>
<dbReference type="InterPro" id="IPR015422">
    <property type="entry name" value="PyrdxlP-dep_Trfase_small"/>
</dbReference>
<evidence type="ECO:0000256" key="4">
    <source>
        <dbReference type="ARBA" id="ARBA00022898"/>
    </source>
</evidence>
<evidence type="ECO:0000259" key="5">
    <source>
        <dbReference type="Pfam" id="PF00155"/>
    </source>
</evidence>
<name>A0A6N3CJ59_9FIRM</name>
<reference evidence="6" key="1">
    <citation type="submission" date="2019-11" db="EMBL/GenBank/DDBJ databases">
        <authorList>
            <person name="Feng L."/>
        </authorList>
    </citation>
    <scope>NUCLEOTIDE SEQUENCE</scope>
    <source>
        <strain evidence="6">VrattiLFYP33</strain>
    </source>
</reference>
<dbReference type="EMBL" id="CACRUX010000052">
    <property type="protein sequence ID" value="VYU15068.1"/>
    <property type="molecule type" value="Genomic_DNA"/>
</dbReference>
<dbReference type="InterPro" id="IPR004839">
    <property type="entry name" value="Aminotransferase_I/II_large"/>
</dbReference>
<dbReference type="CDD" id="cd00609">
    <property type="entry name" value="AAT_like"/>
    <property type="match status" value="1"/>
</dbReference>
<keyword evidence="4" id="KW-0663">Pyridoxal phosphate</keyword>
<evidence type="ECO:0000256" key="3">
    <source>
        <dbReference type="ARBA" id="ARBA00022679"/>
    </source>
</evidence>
<accession>A0A6N3CJ59</accession>
<proteinExistence type="predicted"/>
<dbReference type="GO" id="GO:0047536">
    <property type="term" value="F:2-aminoadipate transaminase activity"/>
    <property type="evidence" value="ECO:0007669"/>
    <property type="project" value="UniProtKB-EC"/>
</dbReference>
<dbReference type="InterPro" id="IPR015424">
    <property type="entry name" value="PyrdxlP-dep_Trfase"/>
</dbReference>
<gene>
    <name evidence="6" type="primary">lysN_1</name>
    <name evidence="6" type="ORF">VRLFYP33_01300</name>
</gene>
<feature type="domain" description="Aminotransferase class I/classII large" evidence="5">
    <location>
        <begin position="32"/>
        <end position="375"/>
    </location>
</feature>
<sequence length="398" mass="43785">MSFTFQIPDRAVMKGPNFIRKVFERGAGIPGFISFGIGNPASEAIPVEAIQEAFDHVVHTNPIEILQYGPMAGDARLAEQTVERLVKVRHMPTEGQQILISIGAGQDLGLVPRTLCEPGDEVFMDAYSFTSGINAVRNVGAKAVGIAMDDFGMIPEALEEQAKKGKGKYIYLIPNFQNPTGITMPLERRKAIYAIAAKYNLFIYEDDPYGEIRFTDNIVPTFKEMDTDNRVIYAGSYSKTLSAGLRVGFLYGPKQAIDAIQALKNNQDGQMPLVTQRVVSRLLDVIDYDAQIKHVSTVYKEKADLMMQTLRAHGSDKVHFVEPTGGMFLWLTMPDGVDCDAFFEACMEHKVGIVPGAAFAADGVPAGQSFRFSFTFPSKEQIVAGMTIVGQLTKSFIK</sequence>
<dbReference type="GO" id="GO:0030170">
    <property type="term" value="F:pyridoxal phosphate binding"/>
    <property type="evidence" value="ECO:0007669"/>
    <property type="project" value="InterPro"/>
</dbReference>
<dbReference type="InterPro" id="IPR015421">
    <property type="entry name" value="PyrdxlP-dep_Trfase_major"/>
</dbReference>
<dbReference type="RefSeq" id="WP_156704894.1">
    <property type="nucleotide sequence ID" value="NZ_CACRUX010000052.1"/>
</dbReference>
<organism evidence="6">
    <name type="scientific">Veillonella ratti</name>
    <dbReference type="NCBI Taxonomy" id="103892"/>
    <lineage>
        <taxon>Bacteria</taxon>
        <taxon>Bacillati</taxon>
        <taxon>Bacillota</taxon>
        <taxon>Negativicutes</taxon>
        <taxon>Veillonellales</taxon>
        <taxon>Veillonellaceae</taxon>
        <taxon>Veillonella</taxon>
    </lineage>
</organism>
<dbReference type="Gene3D" id="3.40.640.10">
    <property type="entry name" value="Type I PLP-dependent aspartate aminotransferase-like (Major domain)"/>
    <property type="match status" value="1"/>
</dbReference>
<dbReference type="SUPFAM" id="SSF53383">
    <property type="entry name" value="PLP-dependent transferases"/>
    <property type="match status" value="1"/>
</dbReference>
<dbReference type="EC" id="2.6.1.39" evidence="6"/>
<dbReference type="InterPro" id="IPR050859">
    <property type="entry name" value="Class-I_PLP-dep_aminotransf"/>
</dbReference>
<keyword evidence="3 6" id="KW-0808">Transferase</keyword>
<keyword evidence="2 6" id="KW-0032">Aminotransferase</keyword>
<dbReference type="PANTHER" id="PTHR42790">
    <property type="entry name" value="AMINOTRANSFERASE"/>
    <property type="match status" value="1"/>
</dbReference>
<dbReference type="Pfam" id="PF00155">
    <property type="entry name" value="Aminotran_1_2"/>
    <property type="match status" value="1"/>
</dbReference>
<dbReference type="AlphaFoldDB" id="A0A6N3CJ59"/>
<evidence type="ECO:0000256" key="1">
    <source>
        <dbReference type="ARBA" id="ARBA00001933"/>
    </source>
</evidence>
<dbReference type="Gene3D" id="3.90.1150.10">
    <property type="entry name" value="Aspartate Aminotransferase, domain 1"/>
    <property type="match status" value="1"/>
</dbReference>